<feature type="domain" description="Clr5" evidence="4">
    <location>
        <begin position="10"/>
        <end position="61"/>
    </location>
</feature>
<evidence type="ECO:0000256" key="3">
    <source>
        <dbReference type="PROSITE-ProRule" id="PRU00023"/>
    </source>
</evidence>
<feature type="repeat" description="ANK" evidence="3">
    <location>
        <begin position="1044"/>
        <end position="1076"/>
    </location>
</feature>
<keyword evidence="6" id="KW-1185">Reference proteome</keyword>
<dbReference type="PANTHER" id="PTHR24166">
    <property type="entry name" value="ROLLING PEBBLES, ISOFORM B"/>
    <property type="match status" value="1"/>
</dbReference>
<dbReference type="InterPro" id="IPR002110">
    <property type="entry name" value="Ankyrin_rpt"/>
</dbReference>
<dbReference type="PROSITE" id="PS50088">
    <property type="entry name" value="ANK_REPEAT"/>
    <property type="match status" value="3"/>
</dbReference>
<keyword evidence="1" id="KW-0677">Repeat</keyword>
<dbReference type="SUPFAM" id="SSF48403">
    <property type="entry name" value="Ankyrin repeat"/>
    <property type="match status" value="2"/>
</dbReference>
<dbReference type="PROSITE" id="PS50297">
    <property type="entry name" value="ANK_REP_REGION"/>
    <property type="match status" value="3"/>
</dbReference>
<dbReference type="Proteomes" id="UP000184255">
    <property type="component" value="Unassembled WGS sequence"/>
</dbReference>
<evidence type="ECO:0000256" key="2">
    <source>
        <dbReference type="ARBA" id="ARBA00023043"/>
    </source>
</evidence>
<accession>A0A1L7TBS7</accession>
<dbReference type="Gene3D" id="1.25.40.20">
    <property type="entry name" value="Ankyrin repeat-containing domain"/>
    <property type="match status" value="4"/>
</dbReference>
<gene>
    <name evidence="5" type="ORF">FMAN_13963</name>
</gene>
<evidence type="ECO:0000313" key="5">
    <source>
        <dbReference type="EMBL" id="CVK96054.1"/>
    </source>
</evidence>
<protein>
    <recommendedName>
        <fullName evidence="4">Clr5 domain-containing protein</fullName>
    </recommendedName>
</protein>
<feature type="repeat" description="ANK" evidence="3">
    <location>
        <begin position="1079"/>
        <end position="1111"/>
    </location>
</feature>
<proteinExistence type="predicted"/>
<dbReference type="PANTHER" id="PTHR24166:SF48">
    <property type="entry name" value="PROTEIN VAPYRIN"/>
    <property type="match status" value="1"/>
</dbReference>
<dbReference type="RefSeq" id="XP_041683857.1">
    <property type="nucleotide sequence ID" value="XM_041833499.1"/>
</dbReference>
<feature type="repeat" description="ANK" evidence="3">
    <location>
        <begin position="1114"/>
        <end position="1139"/>
    </location>
</feature>
<evidence type="ECO:0000313" key="6">
    <source>
        <dbReference type="Proteomes" id="UP000184255"/>
    </source>
</evidence>
<organism evidence="5 6">
    <name type="scientific">Fusarium mangiferae</name>
    <name type="common">Mango malformation disease fungus</name>
    <dbReference type="NCBI Taxonomy" id="192010"/>
    <lineage>
        <taxon>Eukaryota</taxon>
        <taxon>Fungi</taxon>
        <taxon>Dikarya</taxon>
        <taxon>Ascomycota</taxon>
        <taxon>Pezizomycotina</taxon>
        <taxon>Sordariomycetes</taxon>
        <taxon>Hypocreomycetidae</taxon>
        <taxon>Hypocreales</taxon>
        <taxon>Nectriaceae</taxon>
        <taxon>Fusarium</taxon>
        <taxon>Fusarium fujikuroi species complex</taxon>
    </lineage>
</organism>
<dbReference type="GeneID" id="65093212"/>
<sequence length="1278" mass="143820">MPTTRPQINNEQWLQQKEFIRYEYLVRNTSLASLLALLAGRGLATTKAQLEYRLKLWRFSKNLDQEVWRSVARKIKRRSDVGKKSEVIHNGNRIKHSKVIKETARHCMSLYQELALRPRSPSPINPSLVVCSPLPIEQDTVWPPSIPWLMLRDLLCDNATSFVSPSAVRVYRSADSHVLLSSIVQALSQSRTNRLYCSFQELAVSIGASMPQWYLGESTHTASILLGNEVSEILPAYIKFMMYALSNGTRSFDRAQWDIFSSILRENMPDLQPKLRQLQSHSITIRAFLEKVFQMEIYWATHIDDPANRHKDYLPHRSLDIIQMLLESGLDPNHCVAEHNVRLLTPIGRALNIGHIDLTELLLSFNVRIDHTQTSFDGQNAIYTILRGRLSNALQLRLLNLLKEYKAISLEEILCGALRLDDMELIEGILQENIDVTKGHLEWRICEANELVDKSNILFYESPLTTSLGRNCHWTTKLLNHHSVQKAPSKVLTGEIFIAAAIRGDCQIISQLQDLSPSGLTCKWNGITCLGAAVAYNNVPVAQLLLERNDCTSPDLLLIAAHYGYEDMVRLLLQHGLSPDEMVSQDDVQWLKYFADGPPMPKNGGSILDTILQVRSKRWNASKANCLLILIEGGARLLGGEIARLAEIGFREPLQAALDRGMSPNDEDECGRTAIQCALYPYRYLQIGGSRHFNTGCEVNQRYRIIKLLLEAGAKQVGEVVDAIRESDYNVTKLLLENGGTLKDINERGVSCLEALIMSSNNIRFIGGGNHCFHDNYPFCDRETPRKDHNIRFGVQDGGAIACTSCAASWFDSGPDERDFLQALLEKQDDPIDAGPICAAIQVKDWDLLDRLLLRLHKETNCHLLEGTAIGLAARAGQVEVLEKLLSRFHHPSAIQSGFIPFHISHGQLVLRPSDDKLLTFNDHPWVYDTNDFWRKDQVFGLRGVASPLALAALGVDSSGFEALLAHGCCADKTTFTVIVQKESASVYLDLMRKHSQQLDTRFPSQSTLSSILLGPIKNGNVELLKRLVDAGSDVNDHNVTIDSNRSPLQLSAQLGDLGMVHYLIEKQADVNSPPSFSRGGTALQFAAIGGYMGIANLLIDHGARINAKGSRKDGRTALEGAAEHGRLDMLELLLQRGAAWSNYGRQQFISAVRLASKNAHYAIVDWLKNRYGWTEEDEDFLENGMDYWRGWDIRCKNCRYFCCDEIHGIEDDCIHYYPADIEEEWAAECYYCKLEDMEDDESQSGGEEVLYQGPGQELDDYDIFFEPWVSDYSLLFD</sequence>
<dbReference type="Pfam" id="PF00023">
    <property type="entry name" value="Ank"/>
    <property type="match status" value="1"/>
</dbReference>
<dbReference type="VEuPathDB" id="FungiDB:FMAN_13963"/>
<evidence type="ECO:0000256" key="1">
    <source>
        <dbReference type="ARBA" id="ARBA00022737"/>
    </source>
</evidence>
<keyword evidence="2 3" id="KW-0040">ANK repeat</keyword>
<dbReference type="Pfam" id="PF12796">
    <property type="entry name" value="Ank_2"/>
    <property type="match status" value="2"/>
</dbReference>
<comment type="caution">
    <text evidence="5">The sequence shown here is derived from an EMBL/GenBank/DDBJ whole genome shotgun (WGS) entry which is preliminary data.</text>
</comment>
<dbReference type="Pfam" id="PF14420">
    <property type="entry name" value="Clr5"/>
    <property type="match status" value="1"/>
</dbReference>
<dbReference type="SMART" id="SM00248">
    <property type="entry name" value="ANK"/>
    <property type="match status" value="10"/>
</dbReference>
<evidence type="ECO:0000259" key="4">
    <source>
        <dbReference type="Pfam" id="PF14420"/>
    </source>
</evidence>
<dbReference type="EMBL" id="FCQH01000007">
    <property type="protein sequence ID" value="CVK96054.1"/>
    <property type="molecule type" value="Genomic_DNA"/>
</dbReference>
<dbReference type="InterPro" id="IPR036770">
    <property type="entry name" value="Ankyrin_rpt-contain_sf"/>
</dbReference>
<dbReference type="InterPro" id="IPR050889">
    <property type="entry name" value="Dendritic_Spine_Reg/Scaffold"/>
</dbReference>
<name>A0A1L7TBS7_FUSMA</name>
<dbReference type="AlphaFoldDB" id="A0A1L7TBS7"/>
<dbReference type="InterPro" id="IPR025676">
    <property type="entry name" value="Clr5_dom"/>
</dbReference>
<reference evidence="6" key="1">
    <citation type="journal article" date="2016" name="Genome Biol. Evol.">
        <title>Comparative 'omics' of the Fusarium fujikuroi species complex highlights differences in genetic potential and metabolite synthesis.</title>
        <authorList>
            <person name="Niehaus E.-M."/>
            <person name="Muensterkoetter M."/>
            <person name="Proctor R.H."/>
            <person name="Brown D.W."/>
            <person name="Sharon A."/>
            <person name="Idan Y."/>
            <person name="Oren-Young L."/>
            <person name="Sieber C.M."/>
            <person name="Novak O."/>
            <person name="Pencik A."/>
            <person name="Tarkowska D."/>
            <person name="Hromadova K."/>
            <person name="Freeman S."/>
            <person name="Maymon M."/>
            <person name="Elazar M."/>
            <person name="Youssef S.A."/>
            <person name="El-Shabrawy E.S.M."/>
            <person name="Shalaby A.B.A."/>
            <person name="Houterman P."/>
            <person name="Brock N.L."/>
            <person name="Burkhardt I."/>
            <person name="Tsavkelova E.A."/>
            <person name="Dickschat J.S."/>
            <person name="Galuszka P."/>
            <person name="Gueldener U."/>
            <person name="Tudzynski B."/>
        </authorList>
    </citation>
    <scope>NUCLEOTIDE SEQUENCE [LARGE SCALE GENOMIC DNA]</scope>
    <source>
        <strain evidence="6">MRC7560</strain>
    </source>
</reference>